<dbReference type="Proteomes" id="UP000184038">
    <property type="component" value="Unassembled WGS sequence"/>
</dbReference>
<keyword evidence="4" id="KW-1185">Reference proteome</keyword>
<dbReference type="GO" id="GO:0006508">
    <property type="term" value="P:proteolysis"/>
    <property type="evidence" value="ECO:0007669"/>
    <property type="project" value="InterPro"/>
</dbReference>
<dbReference type="InterPro" id="IPR012600">
    <property type="entry name" value="Propeptide_C25"/>
</dbReference>
<dbReference type="SUPFAM" id="SSF49373">
    <property type="entry name" value="Invasin/intimin cell-adhesion fragments"/>
    <property type="match status" value="2"/>
</dbReference>
<dbReference type="AlphaFoldDB" id="A0A1M7K0T9"/>
<feature type="domain" description="BIG2" evidence="2">
    <location>
        <begin position="907"/>
        <end position="981"/>
    </location>
</feature>
<evidence type="ECO:0000256" key="1">
    <source>
        <dbReference type="ARBA" id="ARBA00022729"/>
    </source>
</evidence>
<dbReference type="Gene3D" id="2.60.40.1080">
    <property type="match status" value="2"/>
</dbReference>
<dbReference type="InterPro" id="IPR029030">
    <property type="entry name" value="Caspase-like_dom_sf"/>
</dbReference>
<dbReference type="InterPro" id="IPR008964">
    <property type="entry name" value="Invasin/intimin_cell_adhesion"/>
</dbReference>
<name>A0A1M7K0T9_9FIRM</name>
<dbReference type="STRING" id="1120996.SAMN02746066_02535"/>
<dbReference type="Gene3D" id="3.40.50.1460">
    <property type="match status" value="1"/>
</dbReference>
<dbReference type="GO" id="GO:0004197">
    <property type="term" value="F:cysteine-type endopeptidase activity"/>
    <property type="evidence" value="ECO:0007669"/>
    <property type="project" value="InterPro"/>
</dbReference>
<proteinExistence type="predicted"/>
<organism evidence="3 4">
    <name type="scientific">Anaerosporobacter mobilis DSM 15930</name>
    <dbReference type="NCBI Taxonomy" id="1120996"/>
    <lineage>
        <taxon>Bacteria</taxon>
        <taxon>Bacillati</taxon>
        <taxon>Bacillota</taxon>
        <taxon>Clostridia</taxon>
        <taxon>Lachnospirales</taxon>
        <taxon>Lachnospiraceae</taxon>
        <taxon>Anaerosporobacter</taxon>
    </lineage>
</organism>
<dbReference type="Gene3D" id="3.40.50.10390">
    <property type="entry name" value="Gingipain r, domain 1"/>
    <property type="match status" value="1"/>
</dbReference>
<dbReference type="InterPro" id="IPR038490">
    <property type="entry name" value="Gingipain_propep_sf"/>
</dbReference>
<dbReference type="RefSeq" id="WP_073288190.1">
    <property type="nucleotide sequence ID" value="NZ_FRCP01000012.1"/>
</dbReference>
<reference evidence="3 4" key="1">
    <citation type="submission" date="2016-11" db="EMBL/GenBank/DDBJ databases">
        <authorList>
            <person name="Jaros S."/>
            <person name="Januszkiewicz K."/>
            <person name="Wedrychowicz H."/>
        </authorList>
    </citation>
    <scope>NUCLEOTIDE SEQUENCE [LARGE SCALE GENOMIC DNA]</scope>
    <source>
        <strain evidence="3 4">DSM 15930</strain>
    </source>
</reference>
<feature type="domain" description="BIG2" evidence="2">
    <location>
        <begin position="819"/>
        <end position="894"/>
    </location>
</feature>
<dbReference type="Pfam" id="PF01364">
    <property type="entry name" value="Peptidase_C25"/>
    <property type="match status" value="2"/>
</dbReference>
<evidence type="ECO:0000259" key="2">
    <source>
        <dbReference type="SMART" id="SM00635"/>
    </source>
</evidence>
<protein>
    <submittedName>
        <fullName evidence="3">Ig-like domain (Group 2)</fullName>
    </submittedName>
</protein>
<dbReference type="EMBL" id="FRCP01000012">
    <property type="protein sequence ID" value="SHM58920.1"/>
    <property type="molecule type" value="Genomic_DNA"/>
</dbReference>
<gene>
    <name evidence="3" type="ORF">SAMN02746066_02535</name>
</gene>
<dbReference type="Gene3D" id="2.60.40.3800">
    <property type="match status" value="1"/>
</dbReference>
<evidence type="ECO:0000313" key="3">
    <source>
        <dbReference type="EMBL" id="SHM58920.1"/>
    </source>
</evidence>
<dbReference type="SUPFAM" id="SSF52129">
    <property type="entry name" value="Caspase-like"/>
    <property type="match status" value="2"/>
</dbReference>
<sequence>MKSIHNNMTKRISVFLVIIMLVVSLVPSVPNYAVTTEKVAYEDVSEIELNYYFGNLQIGEGKNGKSIDIEGLAKVNDVGMPNLPSKSISILIPSGKQVTNVKVLTSDIEDYDNILVEPAADIVSSAELIVDNASVEYDQTVYQGDDKYPVSQVSEGSTSTTRGYQIYNMLLYPVTYQNKGLSFAKHMKIVVSLADEDIKFSAQARKDNKIFVPTKEDESFIENKVENIDAAMSYYNKIGGTSGSSTLLGSDQYDYIVITAENLKPAFENLVAHKITRGIKAKTVTTTEIYSSYSGRDTAEQIRNFIIDAYRTNHIKYVLLGGDADGTNPVVPTRILYCEPVTTDTTTSIASDLYFGCLDGDFDANRNSIFGEMADSVDFTYDVLVGRAPVDDLTEATNFVTKTIAYEQRQQSAKVTFVGEVLQSNSDGCTSELAADIQSTMDADTLTDNLRVVRDQIVDAEYVALYYDSNDLLKSVFVNDMTLLVEFSGILVDYYSSLSTLVRTGDCDSKITKKDVQTLTSFCKKLKKAITSSSYSYNKKEQLLDELEYMRAYIGMSEGKSFGEVVLNSKYTNPNKTSKTVEYKSIDGEDDKENYIFGGDYMDEIKDGAITKNGSNDFETVGFPDNYNKSTLYDRDYEKYNWPKSEVISVMNSSPEVINHLGHCNNTTLMKCDVSDIEALTNKEAFFLYTQGCYAGSFDNMDTKDAYSAPDCVAEQLVVSNSVSGAYACIVNSRYGWYSRVGTDGPSQAYNRKFWDAVFTTNESSRNIGSMLALSKEYFIEYLTGYSTSTAMLFCYYEQNLLGDPETSLYLIANPVQVPATSVEVNIGKNIKLEKGKNITATAFLYPKNNTDKVYWKTSNKKIATVDDKGTITGRKAGTAKITAKALGGKTYVTTVTVINAEKSSKATKSITLSQTEASLLRGETFTLKASIKGSGTGMLWYSSDINVATVSNKGVVTIVGAGQCNIYCRTANGKSAVCKVTGILPPLNDDGTQ</sequence>
<dbReference type="InterPro" id="IPR003343">
    <property type="entry name" value="Big_2"/>
</dbReference>
<dbReference type="OrthoDB" id="2081414at2"/>
<dbReference type="Pfam" id="PF02368">
    <property type="entry name" value="Big_2"/>
    <property type="match status" value="2"/>
</dbReference>
<dbReference type="InterPro" id="IPR001769">
    <property type="entry name" value="Gingipain"/>
</dbReference>
<dbReference type="Pfam" id="PF08126">
    <property type="entry name" value="Propeptide_C25"/>
    <property type="match status" value="1"/>
</dbReference>
<accession>A0A1M7K0T9</accession>
<dbReference type="SMART" id="SM00635">
    <property type="entry name" value="BID_2"/>
    <property type="match status" value="2"/>
</dbReference>
<dbReference type="InterPro" id="IPR029031">
    <property type="entry name" value="Gingipain_N_sf"/>
</dbReference>
<keyword evidence="1" id="KW-0732">Signal</keyword>
<evidence type="ECO:0000313" key="4">
    <source>
        <dbReference type="Proteomes" id="UP000184038"/>
    </source>
</evidence>